<feature type="region of interest" description="Disordered" evidence="2">
    <location>
        <begin position="26"/>
        <end position="63"/>
    </location>
</feature>
<gene>
    <name evidence="3" type="ORF">HDK90DRAFT_130433</name>
</gene>
<organism evidence="3 4">
    <name type="scientific">Phyllosticta capitalensis</name>
    <dbReference type="NCBI Taxonomy" id="121624"/>
    <lineage>
        <taxon>Eukaryota</taxon>
        <taxon>Fungi</taxon>
        <taxon>Dikarya</taxon>
        <taxon>Ascomycota</taxon>
        <taxon>Pezizomycotina</taxon>
        <taxon>Dothideomycetes</taxon>
        <taxon>Dothideomycetes incertae sedis</taxon>
        <taxon>Botryosphaeriales</taxon>
        <taxon>Phyllostictaceae</taxon>
        <taxon>Phyllosticta</taxon>
    </lineage>
</organism>
<reference evidence="3 4" key="1">
    <citation type="submission" date="2024-04" db="EMBL/GenBank/DDBJ databases">
        <title>Phyllosticta paracitricarpa is synonymous to the EU quarantine fungus P. citricarpa based on phylogenomic analyses.</title>
        <authorList>
            <consortium name="Lawrence Berkeley National Laboratory"/>
            <person name="Van Ingen-Buijs V.A."/>
            <person name="Van Westerhoven A.C."/>
            <person name="Haridas S."/>
            <person name="Skiadas P."/>
            <person name="Martin F."/>
            <person name="Groenewald J.Z."/>
            <person name="Crous P.W."/>
            <person name="Seidl M.F."/>
        </authorList>
    </citation>
    <scope>NUCLEOTIDE SEQUENCE [LARGE SCALE GENOMIC DNA]</scope>
    <source>
        <strain evidence="3 4">CBS 123374</strain>
    </source>
</reference>
<evidence type="ECO:0000256" key="2">
    <source>
        <dbReference type="SAM" id="MobiDB-lite"/>
    </source>
</evidence>
<sequence length="249" mass="27813">MALHGSNYDTDDDSVIASFVRCSLASDEPDLSPASRDDNSTSSHMSLHGSQDDESTKSFGGGTDHEAALIEETALIEDLTRKFAASDEPAPTKEPPRELCGQEPAQTKESTDALAGRHDSKAKVAALEHIMAVILLWFDMHPSNNLEAYCAELRNEIHPAMEKEVEECEHLQHEIEDQKRAVHQLETKLNHERTVAAEQTNKLRERIKRINSLLGKLQKTGIKDEKLQAFLARKKELEVACEDDFIAEE</sequence>
<evidence type="ECO:0000313" key="4">
    <source>
        <dbReference type="Proteomes" id="UP001492380"/>
    </source>
</evidence>
<feature type="compositionally biased region" description="Polar residues" evidence="2">
    <location>
        <begin position="40"/>
        <end position="49"/>
    </location>
</feature>
<feature type="region of interest" description="Disordered" evidence="2">
    <location>
        <begin position="86"/>
        <end position="117"/>
    </location>
</feature>
<accession>A0ABR1YYC0</accession>
<feature type="coiled-coil region" evidence="1">
    <location>
        <begin position="161"/>
        <end position="188"/>
    </location>
</feature>
<proteinExistence type="predicted"/>
<comment type="caution">
    <text evidence="3">The sequence shown here is derived from an EMBL/GenBank/DDBJ whole genome shotgun (WGS) entry which is preliminary data.</text>
</comment>
<evidence type="ECO:0000313" key="3">
    <source>
        <dbReference type="EMBL" id="KAK8243683.1"/>
    </source>
</evidence>
<name>A0ABR1YYC0_9PEZI</name>
<dbReference type="Proteomes" id="UP001492380">
    <property type="component" value="Unassembled WGS sequence"/>
</dbReference>
<keyword evidence="4" id="KW-1185">Reference proteome</keyword>
<protein>
    <submittedName>
        <fullName evidence="3">Uncharacterized protein</fullName>
    </submittedName>
</protein>
<keyword evidence="1" id="KW-0175">Coiled coil</keyword>
<dbReference type="EMBL" id="JBBWRZ010000002">
    <property type="protein sequence ID" value="KAK8243683.1"/>
    <property type="molecule type" value="Genomic_DNA"/>
</dbReference>
<evidence type="ECO:0000256" key="1">
    <source>
        <dbReference type="SAM" id="Coils"/>
    </source>
</evidence>
<feature type="compositionally biased region" description="Basic and acidic residues" evidence="2">
    <location>
        <begin position="86"/>
        <end position="97"/>
    </location>
</feature>